<dbReference type="EMBL" id="CABFWN010000006">
    <property type="protein sequence ID" value="VUG20002.1"/>
    <property type="molecule type" value="Genomic_DNA"/>
</dbReference>
<evidence type="ECO:0000313" key="1">
    <source>
        <dbReference type="EMBL" id="VUG20002.1"/>
    </source>
</evidence>
<keyword evidence="2" id="KW-1185">Reference proteome</keyword>
<evidence type="ECO:0000313" key="2">
    <source>
        <dbReference type="Proteomes" id="UP000478008"/>
    </source>
</evidence>
<dbReference type="Proteomes" id="UP000478008">
    <property type="component" value="Unassembled WGS sequence"/>
</dbReference>
<proteinExistence type="predicted"/>
<protein>
    <submittedName>
        <fullName evidence="1">DEBR0S6_05424g1_1</fullName>
    </submittedName>
</protein>
<accession>A0A7D9H2L3</accession>
<reference evidence="1 2" key="1">
    <citation type="submission" date="2019-07" db="EMBL/GenBank/DDBJ databases">
        <authorList>
            <person name="Friedrich A."/>
            <person name="Schacherer J."/>
        </authorList>
    </citation>
    <scope>NUCLEOTIDE SEQUENCE [LARGE SCALE GENOMIC DNA]</scope>
</reference>
<organism evidence="1 2">
    <name type="scientific">Dekkera bruxellensis</name>
    <name type="common">Brettanomyces custersii</name>
    <dbReference type="NCBI Taxonomy" id="5007"/>
    <lineage>
        <taxon>Eukaryota</taxon>
        <taxon>Fungi</taxon>
        <taxon>Dikarya</taxon>
        <taxon>Ascomycota</taxon>
        <taxon>Saccharomycotina</taxon>
        <taxon>Pichiomycetes</taxon>
        <taxon>Pichiales</taxon>
        <taxon>Pichiaceae</taxon>
        <taxon>Brettanomyces</taxon>
    </lineage>
</organism>
<name>A0A7D9H2L3_DEKBR</name>
<sequence length="317" mass="35642">MSEIAPIKYDNARRTKSGLVSRLVYITKLLTKPEFYNALTEPMGNVGDQDSILGTVCYGCLLFSELIKRRPQIIRALSKVTNHLLQLAIRVISPLIHSSKFAAVLSYRLQVLQRNTEEENEAVLSAKELQLSQVLKSISSYISDIRIFGRMWAIPGSIASTITGLERTYSEKNTSALFKLVEAFGVVIGNGNQPLENMAFACGHRWSLYEDTKSGAISSYCYLRSSRCWCASIIVTLIKILRQMFIYRKNGEKVFGNVSLDENLLRNLLNLPLSYHWSFPEGRLSQLTVAILALGASLIKTRKIMYGVGYKIRSIKV</sequence>
<gene>
    <name evidence="1" type="ORF">DEBR0S6_05424G</name>
</gene>
<dbReference type="AlphaFoldDB" id="A0A7D9H2L3"/>